<evidence type="ECO:0000313" key="4">
    <source>
        <dbReference type="Proteomes" id="UP000070529"/>
    </source>
</evidence>
<dbReference type="GO" id="GO:0010181">
    <property type="term" value="F:FMN binding"/>
    <property type="evidence" value="ECO:0007669"/>
    <property type="project" value="TreeGrafter"/>
</dbReference>
<accession>A0A135I5W4</accession>
<evidence type="ECO:0000256" key="1">
    <source>
        <dbReference type="ARBA" id="ARBA00023002"/>
    </source>
</evidence>
<dbReference type="AlphaFoldDB" id="A0A135I5W4"/>
<dbReference type="Pfam" id="PF02525">
    <property type="entry name" value="Flavodoxin_2"/>
    <property type="match status" value="1"/>
</dbReference>
<sequence>MANDNKKVLVLFAHPSQRRSEVNAPLFNVANQVDGVTVVDLYAEYPTYHIDIDREQKRLVEHDVIIFQFPLYWYSTPSILKEWQDLVLEYGFAYGSKGKALHGKKFICAITAGGKEEAYKADGFNHFKIRELLYPLEQMANLTGMDYLAPFALFGSRTAVEDGKVARHTECYKKLLEAFVADGVDTDKLAKREKVTATNVHSVFKEGVA</sequence>
<dbReference type="EMBL" id="LNTY01000049">
    <property type="protein sequence ID" value="KXF80838.1"/>
    <property type="molecule type" value="Genomic_DNA"/>
</dbReference>
<dbReference type="GO" id="GO:0003955">
    <property type="term" value="F:NAD(P)H dehydrogenase (quinone) activity"/>
    <property type="evidence" value="ECO:0007669"/>
    <property type="project" value="TreeGrafter"/>
</dbReference>
<dbReference type="OrthoDB" id="9798454at2"/>
<dbReference type="InterPro" id="IPR003680">
    <property type="entry name" value="Flavodoxin_fold"/>
</dbReference>
<keyword evidence="1" id="KW-0560">Oxidoreductase</keyword>
<dbReference type="SUPFAM" id="SSF52218">
    <property type="entry name" value="Flavoproteins"/>
    <property type="match status" value="1"/>
</dbReference>
<dbReference type="PANTHER" id="PTHR47307">
    <property type="entry name" value="GLUTATHIONE-REGULATED POTASSIUM-EFFLUX SYSTEM ANCILLARY PROTEIN KEFG"/>
    <property type="match status" value="1"/>
</dbReference>
<evidence type="ECO:0000313" key="3">
    <source>
        <dbReference type="EMBL" id="KXF80838.1"/>
    </source>
</evidence>
<gene>
    <name evidence="3" type="ORF">ATN88_16345</name>
</gene>
<comment type="caution">
    <text evidence="3">The sequence shown here is derived from an EMBL/GenBank/DDBJ whole genome shotgun (WGS) entry which is preliminary data.</text>
</comment>
<keyword evidence="4" id="KW-1185">Reference proteome</keyword>
<proteinExistence type="predicted"/>
<dbReference type="RefSeq" id="WP_067418843.1">
    <property type="nucleotide sequence ID" value="NZ_LNTY01000049.1"/>
</dbReference>
<organism evidence="3 4">
    <name type="scientific">Enterovibrio coralii</name>
    <dbReference type="NCBI Taxonomy" id="294935"/>
    <lineage>
        <taxon>Bacteria</taxon>
        <taxon>Pseudomonadati</taxon>
        <taxon>Pseudomonadota</taxon>
        <taxon>Gammaproteobacteria</taxon>
        <taxon>Vibrionales</taxon>
        <taxon>Vibrionaceae</taxon>
        <taxon>Enterovibrio</taxon>
    </lineage>
</organism>
<dbReference type="GO" id="GO:0009055">
    <property type="term" value="F:electron transfer activity"/>
    <property type="evidence" value="ECO:0007669"/>
    <property type="project" value="TreeGrafter"/>
</dbReference>
<dbReference type="InterPro" id="IPR046980">
    <property type="entry name" value="KefG/KefF"/>
</dbReference>
<feature type="domain" description="Flavodoxin-like fold" evidence="2">
    <location>
        <begin position="6"/>
        <end position="174"/>
    </location>
</feature>
<dbReference type="InterPro" id="IPR029039">
    <property type="entry name" value="Flavoprotein-like_sf"/>
</dbReference>
<dbReference type="Gene3D" id="3.40.50.360">
    <property type="match status" value="1"/>
</dbReference>
<evidence type="ECO:0000259" key="2">
    <source>
        <dbReference type="Pfam" id="PF02525"/>
    </source>
</evidence>
<reference evidence="3 4" key="1">
    <citation type="submission" date="2015-11" db="EMBL/GenBank/DDBJ databases">
        <title>Genomic Taxonomy of the Vibrionaceae.</title>
        <authorList>
            <person name="Gomez-Gil B."/>
            <person name="Enciso-Ibarra J."/>
        </authorList>
    </citation>
    <scope>NUCLEOTIDE SEQUENCE [LARGE SCALE GENOMIC DNA]</scope>
    <source>
        <strain evidence="3 4">CAIM 912</strain>
    </source>
</reference>
<protein>
    <submittedName>
        <fullName evidence="3">Potassium transporter KefG</fullName>
    </submittedName>
</protein>
<dbReference type="PANTHER" id="PTHR47307:SF1">
    <property type="entry name" value="GLUTATHIONE-REGULATED POTASSIUM-EFFLUX SYSTEM ANCILLARY PROTEIN KEFG"/>
    <property type="match status" value="1"/>
</dbReference>
<name>A0A135I5W4_9GAMM</name>
<dbReference type="Proteomes" id="UP000070529">
    <property type="component" value="Unassembled WGS sequence"/>
</dbReference>
<dbReference type="STRING" id="294935.ATN88_16345"/>